<keyword evidence="1" id="KW-0464">Manganese</keyword>
<accession>A0A0E3UU83</accession>
<dbReference type="Gene3D" id="3.40.630.10">
    <property type="entry name" value="Zn peptidases"/>
    <property type="match status" value="1"/>
</dbReference>
<sequence>MLIDELFREIDENKDLMVKIRRHLHMYPEVSFGEVNTSKYISDFYASLDCEVKTNVGGNGVLVAIDTGNAGPSIGLRADFDALPIQEETDLEYSSRVSGVMHACGHDAHTAYLMVLAKILIKHKKELKGKIYIIHQHAEEMTPGGAIGMIKTGLLDNIDNFFGIHVMSEFELGKVYYHKGETQQGRSKFTIKLIGKGGHGSSPHSANDAIVAGSYLVMALQTIVSRKLSPFENGVVTIGSFDGKGTFNIIKESVTITGDVRAMSDKTMKKIEEQIYSIANGVAQTYQMKVDVDFKLDYPILYNDSDMTDLVISAVKSSGLPVEDCGALPPSEDFSHYARLKPSCFFYVGANKKGTKSYPHHNSHFVIDEGCLEICAKALASVVVKYMS</sequence>
<dbReference type="InterPro" id="IPR002933">
    <property type="entry name" value="Peptidase_M20"/>
</dbReference>
<dbReference type="PANTHER" id="PTHR11014">
    <property type="entry name" value="PEPTIDASE M20 FAMILY MEMBER"/>
    <property type="match status" value="1"/>
</dbReference>
<feature type="binding site" evidence="1">
    <location>
        <position position="140"/>
    </location>
    <ligand>
        <name>Mn(2+)</name>
        <dbReference type="ChEBI" id="CHEBI:29035"/>
        <label>2</label>
    </ligand>
</feature>
<dbReference type="SUPFAM" id="SSF53187">
    <property type="entry name" value="Zn-dependent exopeptidases"/>
    <property type="match status" value="1"/>
</dbReference>
<dbReference type="PANTHER" id="PTHR11014:SF63">
    <property type="entry name" value="METALLOPEPTIDASE, PUTATIVE (AFU_ORTHOLOGUE AFUA_6G09600)-RELATED"/>
    <property type="match status" value="1"/>
</dbReference>
<gene>
    <name evidence="3" type="ORF">VC03_00420</name>
</gene>
<feature type="binding site" evidence="1">
    <location>
        <position position="106"/>
    </location>
    <ligand>
        <name>Mn(2+)</name>
        <dbReference type="ChEBI" id="CHEBI:29035"/>
        <label>2</label>
    </ligand>
</feature>
<evidence type="ECO:0000259" key="2">
    <source>
        <dbReference type="Pfam" id="PF07687"/>
    </source>
</evidence>
<name>A0A0E3UU83_9FUSO</name>
<dbReference type="InterPro" id="IPR036264">
    <property type="entry name" value="Bact_exopeptidase_dim_dom"/>
</dbReference>
<dbReference type="FunFam" id="3.30.70.360:FF:000020">
    <property type="entry name" value="Peptidase, M20/M25/M40 family"/>
    <property type="match status" value="1"/>
</dbReference>
<feature type="binding site" evidence="1">
    <location>
        <position position="165"/>
    </location>
    <ligand>
        <name>Mn(2+)</name>
        <dbReference type="ChEBI" id="CHEBI:29035"/>
        <label>2</label>
    </ligand>
</feature>
<dbReference type="OrthoDB" id="9776731at2"/>
<keyword evidence="3" id="KW-0378">Hydrolase</keyword>
<keyword evidence="1" id="KW-0479">Metal-binding</keyword>
<organism evidence="3 4">
    <name type="scientific">Sneathia vaginalis</name>
    <dbReference type="NCBI Taxonomy" id="187101"/>
    <lineage>
        <taxon>Bacteria</taxon>
        <taxon>Fusobacteriati</taxon>
        <taxon>Fusobacteriota</taxon>
        <taxon>Fusobacteriia</taxon>
        <taxon>Fusobacteriales</taxon>
        <taxon>Leptotrichiaceae</taxon>
        <taxon>Sneathia</taxon>
    </lineage>
</organism>
<dbReference type="Proteomes" id="UP000033103">
    <property type="component" value="Chromosome"/>
</dbReference>
<keyword evidence="4" id="KW-1185">Reference proteome</keyword>
<dbReference type="InterPro" id="IPR017439">
    <property type="entry name" value="Amidohydrolase"/>
</dbReference>
<dbReference type="EMBL" id="CP011280">
    <property type="protein sequence ID" value="AKC95058.1"/>
    <property type="molecule type" value="Genomic_DNA"/>
</dbReference>
<dbReference type="NCBIfam" id="TIGR01891">
    <property type="entry name" value="amidohydrolases"/>
    <property type="match status" value="1"/>
</dbReference>
<reference evidence="3 4" key="1">
    <citation type="journal article" date="2012" name="BMC Genomics">
        <title>Genomic sequence analysis and characterization of Sneathia amnii sp. nov.</title>
        <authorList>
            <consortium name="Vaginal Microbiome Consortium (additional members)"/>
            <person name="Harwich M.D.Jr."/>
            <person name="Serrano M.G."/>
            <person name="Fettweis J.M."/>
            <person name="Alves J.M."/>
            <person name="Reimers M.A."/>
            <person name="Buck G.A."/>
            <person name="Jefferson K.K."/>
        </authorList>
    </citation>
    <scope>NUCLEOTIDE SEQUENCE [LARGE SCALE GENOMIC DNA]</scope>
    <source>
        <strain evidence="3 4">SN35</strain>
    </source>
</reference>
<dbReference type="RefSeq" id="WP_046328164.1">
    <property type="nucleotide sequence ID" value="NZ_CP011280.1"/>
</dbReference>
<evidence type="ECO:0000313" key="3">
    <source>
        <dbReference type="EMBL" id="AKC95058.1"/>
    </source>
</evidence>
<evidence type="ECO:0000313" key="4">
    <source>
        <dbReference type="Proteomes" id="UP000033103"/>
    </source>
</evidence>
<protein>
    <submittedName>
        <fullName evidence="3">Amidohydrolase</fullName>
    </submittedName>
</protein>
<dbReference type="KEGG" id="sns:VC03_00420"/>
<proteinExistence type="predicted"/>
<dbReference type="Pfam" id="PF01546">
    <property type="entry name" value="Peptidase_M20"/>
    <property type="match status" value="1"/>
</dbReference>
<dbReference type="PATRIC" id="fig|1069640.6.peg.77"/>
<comment type="cofactor">
    <cofactor evidence="1">
        <name>Mn(2+)</name>
        <dbReference type="ChEBI" id="CHEBI:29035"/>
    </cofactor>
    <text evidence="1">The Mn(2+) ion enhances activity.</text>
</comment>
<dbReference type="AlphaFoldDB" id="A0A0E3UU83"/>
<dbReference type="PIRSF" id="PIRSF005962">
    <property type="entry name" value="Pept_M20D_amidohydro"/>
    <property type="match status" value="1"/>
</dbReference>
<dbReference type="GO" id="GO:0016787">
    <property type="term" value="F:hydrolase activity"/>
    <property type="evidence" value="ECO:0007669"/>
    <property type="project" value="UniProtKB-KW"/>
</dbReference>
<dbReference type="HOGENOM" id="CLU_023257_0_1_0"/>
<dbReference type="SUPFAM" id="SSF55031">
    <property type="entry name" value="Bacterial exopeptidase dimerisation domain"/>
    <property type="match status" value="1"/>
</dbReference>
<feature type="binding site" evidence="1">
    <location>
        <position position="361"/>
    </location>
    <ligand>
        <name>Mn(2+)</name>
        <dbReference type="ChEBI" id="CHEBI:29035"/>
        <label>2</label>
    </ligand>
</feature>
<feature type="domain" description="Peptidase M20 dimerisation" evidence="2">
    <location>
        <begin position="183"/>
        <end position="282"/>
    </location>
</feature>
<evidence type="ECO:0000256" key="1">
    <source>
        <dbReference type="PIRSR" id="PIRSR005962-1"/>
    </source>
</evidence>
<feature type="binding site" evidence="1">
    <location>
        <position position="104"/>
    </location>
    <ligand>
        <name>Mn(2+)</name>
        <dbReference type="ChEBI" id="CHEBI:29035"/>
        <label>2</label>
    </ligand>
</feature>
<dbReference type="Gene3D" id="3.30.70.360">
    <property type="match status" value="1"/>
</dbReference>
<dbReference type="InterPro" id="IPR011650">
    <property type="entry name" value="Peptidase_M20_dimer"/>
</dbReference>
<dbReference type="GO" id="GO:0046872">
    <property type="term" value="F:metal ion binding"/>
    <property type="evidence" value="ECO:0007669"/>
    <property type="project" value="UniProtKB-KW"/>
</dbReference>
<dbReference type="Pfam" id="PF07687">
    <property type="entry name" value="M20_dimer"/>
    <property type="match status" value="1"/>
</dbReference>